<dbReference type="InterPro" id="IPR006379">
    <property type="entry name" value="HAD-SF_hydro_IIB"/>
</dbReference>
<keyword evidence="9" id="KW-1185">Reference proteome</keyword>
<gene>
    <name evidence="8" type="ORF">PIB30_060754</name>
</gene>
<dbReference type="SUPFAM" id="SSF56784">
    <property type="entry name" value="HAD-like"/>
    <property type="match status" value="1"/>
</dbReference>
<comment type="cofactor">
    <cofactor evidence="2 7">
        <name>a divalent metal cation</name>
        <dbReference type="ChEBI" id="CHEBI:60240"/>
    </cofactor>
</comment>
<dbReference type="InterPro" id="IPR023214">
    <property type="entry name" value="HAD_sf"/>
</dbReference>
<comment type="pathway">
    <text evidence="3 7">Glycan biosynthesis; trehalose biosynthesis.</text>
</comment>
<evidence type="ECO:0000256" key="6">
    <source>
        <dbReference type="ARBA" id="ARBA00025274"/>
    </source>
</evidence>
<evidence type="ECO:0000313" key="9">
    <source>
        <dbReference type="Proteomes" id="UP001341840"/>
    </source>
</evidence>
<keyword evidence="5 7" id="KW-0378">Hydrolase</keyword>
<dbReference type="EMBL" id="JASCZI010121370">
    <property type="protein sequence ID" value="MED6161441.1"/>
    <property type="molecule type" value="Genomic_DNA"/>
</dbReference>
<dbReference type="Pfam" id="PF02358">
    <property type="entry name" value="Trehalose_PPase"/>
    <property type="match status" value="1"/>
</dbReference>
<evidence type="ECO:0000256" key="2">
    <source>
        <dbReference type="ARBA" id="ARBA00001968"/>
    </source>
</evidence>
<dbReference type="InterPro" id="IPR036412">
    <property type="entry name" value="HAD-like_sf"/>
</dbReference>
<dbReference type="PANTHER" id="PTHR43768">
    <property type="entry name" value="TREHALOSE 6-PHOSPHATE PHOSPHATASE"/>
    <property type="match status" value="1"/>
</dbReference>
<evidence type="ECO:0000256" key="7">
    <source>
        <dbReference type="RuleBase" id="RU361117"/>
    </source>
</evidence>
<protein>
    <recommendedName>
        <fullName evidence="7">Trehalose 6-phosphate phosphatase</fullName>
        <ecNumber evidence="7">3.1.3.12</ecNumber>
    </recommendedName>
</protein>
<evidence type="ECO:0000313" key="8">
    <source>
        <dbReference type="EMBL" id="MED6161441.1"/>
    </source>
</evidence>
<evidence type="ECO:0000256" key="1">
    <source>
        <dbReference type="ARBA" id="ARBA00000500"/>
    </source>
</evidence>
<comment type="similarity">
    <text evidence="4 7">Belongs to the trehalose phosphatase family.</text>
</comment>
<proteinExistence type="inferred from homology"/>
<accession>A0ABU6UMS8</accession>
<name>A0ABU6UMS8_9FABA</name>
<reference evidence="8 9" key="1">
    <citation type="journal article" date="2023" name="Plants (Basel)">
        <title>Bridging the Gap: Combining Genomics and Transcriptomics Approaches to Understand Stylosanthes scabra, an Orphan Legume from the Brazilian Caatinga.</title>
        <authorList>
            <person name="Ferreira-Neto J.R.C."/>
            <person name="da Silva M.D."/>
            <person name="Binneck E."/>
            <person name="de Melo N.F."/>
            <person name="da Silva R.H."/>
            <person name="de Melo A.L.T.M."/>
            <person name="Pandolfi V."/>
            <person name="Bustamante F.O."/>
            <person name="Brasileiro-Vidal A.C."/>
            <person name="Benko-Iseppon A.M."/>
        </authorList>
    </citation>
    <scope>NUCLEOTIDE SEQUENCE [LARGE SCALE GENOMIC DNA]</scope>
    <source>
        <tissue evidence="8">Leaves</tissue>
    </source>
</reference>
<dbReference type="PANTHER" id="PTHR43768:SF28">
    <property type="entry name" value="TREHALOSE 6-PHOSPHATE PHOSPHATASE"/>
    <property type="match status" value="1"/>
</dbReference>
<dbReference type="Proteomes" id="UP001341840">
    <property type="component" value="Unassembled WGS sequence"/>
</dbReference>
<comment type="caution">
    <text evidence="8">The sequence shown here is derived from an EMBL/GenBank/DDBJ whole genome shotgun (WGS) entry which is preliminary data.</text>
</comment>
<dbReference type="NCBIfam" id="TIGR00685">
    <property type="entry name" value="T6PP"/>
    <property type="match status" value="1"/>
</dbReference>
<evidence type="ECO:0000256" key="5">
    <source>
        <dbReference type="ARBA" id="ARBA00022801"/>
    </source>
</evidence>
<dbReference type="NCBIfam" id="TIGR01484">
    <property type="entry name" value="HAD-SF-IIB"/>
    <property type="match status" value="1"/>
</dbReference>
<dbReference type="Gene3D" id="3.30.70.1020">
    <property type="entry name" value="Trehalose-6-phosphate phosphatase related protein, domain 2"/>
    <property type="match status" value="1"/>
</dbReference>
<comment type="function">
    <text evidence="6">Removes the phosphate from trehalose 6-phosphate to produce free trehalose. Trehalose accumulation in plant may improve abiotic stress tolerance.</text>
</comment>
<dbReference type="EC" id="3.1.3.12" evidence="7"/>
<dbReference type="Gene3D" id="3.40.50.1000">
    <property type="entry name" value="HAD superfamily/HAD-like"/>
    <property type="match status" value="1"/>
</dbReference>
<organism evidence="8 9">
    <name type="scientific">Stylosanthes scabra</name>
    <dbReference type="NCBI Taxonomy" id="79078"/>
    <lineage>
        <taxon>Eukaryota</taxon>
        <taxon>Viridiplantae</taxon>
        <taxon>Streptophyta</taxon>
        <taxon>Embryophyta</taxon>
        <taxon>Tracheophyta</taxon>
        <taxon>Spermatophyta</taxon>
        <taxon>Magnoliopsida</taxon>
        <taxon>eudicotyledons</taxon>
        <taxon>Gunneridae</taxon>
        <taxon>Pentapetalae</taxon>
        <taxon>rosids</taxon>
        <taxon>fabids</taxon>
        <taxon>Fabales</taxon>
        <taxon>Fabaceae</taxon>
        <taxon>Papilionoideae</taxon>
        <taxon>50 kb inversion clade</taxon>
        <taxon>dalbergioids sensu lato</taxon>
        <taxon>Dalbergieae</taxon>
        <taxon>Pterocarpus clade</taxon>
        <taxon>Stylosanthes</taxon>
    </lineage>
</organism>
<evidence type="ECO:0000256" key="4">
    <source>
        <dbReference type="ARBA" id="ARBA00008770"/>
    </source>
</evidence>
<dbReference type="InterPro" id="IPR003337">
    <property type="entry name" value="Trehalose_PPase"/>
</dbReference>
<dbReference type="InterPro" id="IPR044651">
    <property type="entry name" value="OTSB-like"/>
</dbReference>
<evidence type="ECO:0000256" key="3">
    <source>
        <dbReference type="ARBA" id="ARBA00005199"/>
    </source>
</evidence>
<comment type="catalytic activity">
    <reaction evidence="1 7">
        <text>alpha,alpha-trehalose 6-phosphate + H2O = alpha,alpha-trehalose + phosphate</text>
        <dbReference type="Rhea" id="RHEA:23420"/>
        <dbReference type="ChEBI" id="CHEBI:15377"/>
        <dbReference type="ChEBI" id="CHEBI:16551"/>
        <dbReference type="ChEBI" id="CHEBI:43474"/>
        <dbReference type="ChEBI" id="CHEBI:58429"/>
        <dbReference type="EC" id="3.1.3.12"/>
    </reaction>
</comment>
<sequence length="285" mass="32252">ENHPSALDNFEEILSIAKGKEIVLFLDYDGTLSPIVDDPDQAHISNAMRIALCEIASCFQTAIISGRRRNKVYEFVKLRNLYYAGSHGMDISTPLGSSNNENQKHQTKAIDENGNQFVNFLPAKEYLSTIQEIIEVLRETIATIKGPTIEDNLYCISVHYRRVKSEEDVGVLKEIVESIIKAYPDFQISGGRKVMEIRPKINWDKGRALLYLLETLGFDNFNDVLPIYIGDDKTDEDAFKVIDHIGHGFPIIVSSVAKDTMASFSLRDPSHVMAFLIRLAKWKRN</sequence>
<feature type="non-terminal residue" evidence="8">
    <location>
        <position position="1"/>
    </location>
</feature>